<keyword evidence="8" id="KW-1185">Reference proteome</keyword>
<keyword evidence="3" id="KW-0479">Metal-binding</keyword>
<evidence type="ECO:0000256" key="5">
    <source>
        <dbReference type="ARBA" id="ARBA00022833"/>
    </source>
</evidence>
<keyword evidence="5" id="KW-0862">Zinc</keyword>
<dbReference type="Pfam" id="PF00753">
    <property type="entry name" value="Lactamase_B"/>
    <property type="match status" value="1"/>
</dbReference>
<accession>A0ABN1FFH5</accession>
<evidence type="ECO:0000256" key="1">
    <source>
        <dbReference type="ARBA" id="ARBA00001947"/>
    </source>
</evidence>
<evidence type="ECO:0000259" key="6">
    <source>
        <dbReference type="SMART" id="SM00849"/>
    </source>
</evidence>
<comment type="caution">
    <text evidence="7">The sequence shown here is derived from an EMBL/GenBank/DDBJ whole genome shotgun (WGS) entry which is preliminary data.</text>
</comment>
<evidence type="ECO:0000256" key="3">
    <source>
        <dbReference type="ARBA" id="ARBA00022723"/>
    </source>
</evidence>
<dbReference type="SMART" id="SM00849">
    <property type="entry name" value="Lactamase_B"/>
    <property type="match status" value="1"/>
</dbReference>
<keyword evidence="4" id="KW-0378">Hydrolase</keyword>
<name>A0ABN1FFH5_9PROT</name>
<proteinExistence type="inferred from homology"/>
<gene>
    <name evidence="7" type="ORF">GCM10009416_30090</name>
</gene>
<dbReference type="InterPro" id="IPR036866">
    <property type="entry name" value="RibonucZ/Hydroxyglut_hydro"/>
</dbReference>
<dbReference type="InterPro" id="IPR001279">
    <property type="entry name" value="Metallo-B-lactamas"/>
</dbReference>
<evidence type="ECO:0000256" key="2">
    <source>
        <dbReference type="ARBA" id="ARBA00007749"/>
    </source>
</evidence>
<dbReference type="InterPro" id="IPR051013">
    <property type="entry name" value="MBL_superfamily_lactonases"/>
</dbReference>
<evidence type="ECO:0000313" key="7">
    <source>
        <dbReference type="EMBL" id="GAA0589508.1"/>
    </source>
</evidence>
<protein>
    <recommendedName>
        <fullName evidence="6">Metallo-beta-lactamase domain-containing protein</fullName>
    </recommendedName>
</protein>
<comment type="similarity">
    <text evidence="2">Belongs to the metallo-beta-lactamase superfamily.</text>
</comment>
<organism evidence="7 8">
    <name type="scientific">Craurococcus roseus</name>
    <dbReference type="NCBI Taxonomy" id="77585"/>
    <lineage>
        <taxon>Bacteria</taxon>
        <taxon>Pseudomonadati</taxon>
        <taxon>Pseudomonadota</taxon>
        <taxon>Alphaproteobacteria</taxon>
        <taxon>Acetobacterales</taxon>
        <taxon>Acetobacteraceae</taxon>
        <taxon>Craurococcus</taxon>
    </lineage>
</organism>
<dbReference type="SUPFAM" id="SSF56281">
    <property type="entry name" value="Metallo-hydrolase/oxidoreductase"/>
    <property type="match status" value="1"/>
</dbReference>
<dbReference type="PANTHER" id="PTHR42978">
    <property type="entry name" value="QUORUM-QUENCHING LACTONASE YTNP-RELATED-RELATED"/>
    <property type="match status" value="1"/>
</dbReference>
<dbReference type="EMBL" id="BAAAFZ010000046">
    <property type="protein sequence ID" value="GAA0589508.1"/>
    <property type="molecule type" value="Genomic_DNA"/>
</dbReference>
<reference evidence="7 8" key="1">
    <citation type="journal article" date="2019" name="Int. J. Syst. Evol. Microbiol.">
        <title>The Global Catalogue of Microorganisms (GCM) 10K type strain sequencing project: providing services to taxonomists for standard genome sequencing and annotation.</title>
        <authorList>
            <consortium name="The Broad Institute Genomics Platform"/>
            <consortium name="The Broad Institute Genome Sequencing Center for Infectious Disease"/>
            <person name="Wu L."/>
            <person name="Ma J."/>
        </authorList>
    </citation>
    <scope>NUCLEOTIDE SEQUENCE [LARGE SCALE GENOMIC DNA]</scope>
    <source>
        <strain evidence="7 8">JCM 9933</strain>
    </source>
</reference>
<evidence type="ECO:0000313" key="8">
    <source>
        <dbReference type="Proteomes" id="UP001501588"/>
    </source>
</evidence>
<dbReference type="Gene3D" id="3.60.15.10">
    <property type="entry name" value="Ribonuclease Z/Hydroxyacylglutathione hydrolase-like"/>
    <property type="match status" value="1"/>
</dbReference>
<dbReference type="RefSeq" id="WP_343896175.1">
    <property type="nucleotide sequence ID" value="NZ_BAAAFZ010000046.1"/>
</dbReference>
<dbReference type="PANTHER" id="PTHR42978:SF2">
    <property type="entry name" value="102 KBASES UNSTABLE REGION: FROM 1 TO 119443"/>
    <property type="match status" value="1"/>
</dbReference>
<evidence type="ECO:0000256" key="4">
    <source>
        <dbReference type="ARBA" id="ARBA00022801"/>
    </source>
</evidence>
<feature type="domain" description="Metallo-beta-lactamase" evidence="6">
    <location>
        <begin position="23"/>
        <end position="210"/>
    </location>
</feature>
<sequence length="253" mass="27474">MYKLDVLIQGYPGKSLCHGGLGWSTIALLRGGGRSILIDVGAFGVRPEFARQLAAARCEPGSVTDVVLTHAHWDHSVNYTLFPNADIWIGRAEMDWATKEPPGFNPLPELYVRDLARHPRLRLLDDGDGFLPGLTAHLVAGHTPGCLAFRMAGSGGAPPVLFSGDAAKNRAELLSMATDMTMDAAESRRSLERIWALWRELPGTLLVPGHDLTMRLDGAGRPEYLGERRAGIAAWFSEDLLVTTAIDLAAPRD</sequence>
<dbReference type="Proteomes" id="UP001501588">
    <property type="component" value="Unassembled WGS sequence"/>
</dbReference>
<comment type="cofactor">
    <cofactor evidence="1">
        <name>Zn(2+)</name>
        <dbReference type="ChEBI" id="CHEBI:29105"/>
    </cofactor>
</comment>